<dbReference type="NCBIfam" id="TIGR00099">
    <property type="entry name" value="Cof-subfamily"/>
    <property type="match status" value="1"/>
</dbReference>
<evidence type="ECO:0000313" key="1">
    <source>
        <dbReference type="EMBL" id="QCZ53306.1"/>
    </source>
</evidence>
<proteinExistence type="predicted"/>
<dbReference type="SFLD" id="SFLDS00003">
    <property type="entry name" value="Haloacid_Dehalogenase"/>
    <property type="match status" value="1"/>
</dbReference>
<dbReference type="GO" id="GO:0005829">
    <property type="term" value="C:cytosol"/>
    <property type="evidence" value="ECO:0007669"/>
    <property type="project" value="TreeGrafter"/>
</dbReference>
<evidence type="ECO:0000313" key="2">
    <source>
        <dbReference type="Proteomes" id="UP000307074"/>
    </source>
</evidence>
<dbReference type="InterPro" id="IPR000150">
    <property type="entry name" value="Cof"/>
</dbReference>
<dbReference type="SUPFAM" id="SSF56784">
    <property type="entry name" value="HAD-like"/>
    <property type="match status" value="1"/>
</dbReference>
<protein>
    <submittedName>
        <fullName evidence="1">Putative phosphatase YitU</fullName>
    </submittedName>
</protein>
<dbReference type="InterPro" id="IPR023214">
    <property type="entry name" value="HAD_sf"/>
</dbReference>
<name>A0A5B7Y0F2_LEVBR</name>
<gene>
    <name evidence="1" type="ORF">UCCLBBS449_1357</name>
</gene>
<dbReference type="SFLD" id="SFLDG01140">
    <property type="entry name" value="C2.B:_Phosphomannomutase_and_P"/>
    <property type="match status" value="1"/>
</dbReference>
<organism evidence="1 2">
    <name type="scientific">Levilactobacillus brevis</name>
    <name type="common">Lactobacillus brevis</name>
    <dbReference type="NCBI Taxonomy" id="1580"/>
    <lineage>
        <taxon>Bacteria</taxon>
        <taxon>Bacillati</taxon>
        <taxon>Bacillota</taxon>
        <taxon>Bacilli</taxon>
        <taxon>Lactobacillales</taxon>
        <taxon>Lactobacillaceae</taxon>
        <taxon>Levilactobacillus</taxon>
    </lineage>
</organism>
<dbReference type="NCBIfam" id="TIGR01484">
    <property type="entry name" value="HAD-SF-IIB"/>
    <property type="match status" value="1"/>
</dbReference>
<dbReference type="PANTHER" id="PTHR10000:SF23">
    <property type="entry name" value="5-AMINO-6-(5-PHOSPHO-D-RIBITYLAMINO)URACIL PHOSPHATASE YITU"/>
    <property type="match status" value="1"/>
</dbReference>
<dbReference type="Gene3D" id="3.30.1240.10">
    <property type="match status" value="1"/>
</dbReference>
<dbReference type="Gene3D" id="3.40.50.1000">
    <property type="entry name" value="HAD superfamily/HAD-like"/>
    <property type="match status" value="1"/>
</dbReference>
<reference evidence="1 2" key="1">
    <citation type="submission" date="2018-07" db="EMBL/GenBank/DDBJ databases">
        <authorList>
            <person name="Feyereisen M."/>
        </authorList>
    </citation>
    <scope>NUCLEOTIDE SEQUENCE [LARGE SCALE GENOMIC DNA]</scope>
    <source>
        <strain evidence="1 2">UCCLBBS449</strain>
    </source>
</reference>
<dbReference type="EMBL" id="CP031198">
    <property type="protein sequence ID" value="QCZ53306.1"/>
    <property type="molecule type" value="Genomic_DNA"/>
</dbReference>
<dbReference type="InterPro" id="IPR036412">
    <property type="entry name" value="HAD-like_sf"/>
</dbReference>
<dbReference type="InterPro" id="IPR006379">
    <property type="entry name" value="HAD-SF_hydro_IIB"/>
</dbReference>
<dbReference type="AlphaFoldDB" id="A0A5B7Y0F2"/>
<dbReference type="Pfam" id="PF08282">
    <property type="entry name" value="Hydrolase_3"/>
    <property type="match status" value="1"/>
</dbReference>
<dbReference type="Proteomes" id="UP000307074">
    <property type="component" value="Chromosome"/>
</dbReference>
<dbReference type="GO" id="GO:0000287">
    <property type="term" value="F:magnesium ion binding"/>
    <property type="evidence" value="ECO:0007669"/>
    <property type="project" value="TreeGrafter"/>
</dbReference>
<accession>A0A5B7Y0F2</accession>
<dbReference type="PANTHER" id="PTHR10000">
    <property type="entry name" value="PHOSPHOSERINE PHOSPHATASE"/>
    <property type="match status" value="1"/>
</dbReference>
<dbReference type="CDD" id="cd07516">
    <property type="entry name" value="HAD_Pase"/>
    <property type="match status" value="1"/>
</dbReference>
<sequence>MIRLKYTKNCEVFSLERKLIAIDLDGTTLNAAAEIAPRTKAVLKEARAAGHIVSIVTGRPNRISANIYDELGLDSPMINFNGSLGYLPHQDWADEYQYTFNKEVAFDLLTHREELGINMIAAEGKNLFLAVRDQPVEVGFFPSVLQANQILNQKTLQENPTSLTVAVDRSHQEHLLSYLQHNFADEIDAAPWGGPNSVVELGVKGVQKATGVEFLANHYHIARKDIIAFGDEHNDTAMIDYAGWGVAMQNATPAIKALANDVTPLDNDHDGLATYLQDYLKLAE</sequence>
<dbReference type="GO" id="GO:0016791">
    <property type="term" value="F:phosphatase activity"/>
    <property type="evidence" value="ECO:0007669"/>
    <property type="project" value="TreeGrafter"/>
</dbReference>